<dbReference type="EMBL" id="FOHA01000012">
    <property type="protein sequence ID" value="SER94684.1"/>
    <property type="molecule type" value="Genomic_DNA"/>
</dbReference>
<evidence type="ECO:0000256" key="2">
    <source>
        <dbReference type="PIRSR" id="PIRSR601310-3"/>
    </source>
</evidence>
<accession>A0A1H9TCK5</accession>
<sequence length="129" mass="15141">MVDCIFCTKIKSKDILVETENYFVVLDTDPIQVGHLLIISKKHYKNMIEIPEHELLELIKLEKKIMTIFEEKFNVLGVSIIQNNGKVMETGTHFHAHLIPRYSHDNFWDNQKVVHSILDITLLKKELQK</sequence>
<evidence type="ECO:0000256" key="3">
    <source>
        <dbReference type="PROSITE-ProRule" id="PRU00464"/>
    </source>
</evidence>
<feature type="short sequence motif" description="Histidine triad motif" evidence="2 3">
    <location>
        <begin position="93"/>
        <end position="97"/>
    </location>
</feature>
<dbReference type="PANTHER" id="PTHR46648:SF1">
    <property type="entry name" value="ADENOSINE 5'-MONOPHOSPHORAMIDASE HNT1"/>
    <property type="match status" value="1"/>
</dbReference>
<feature type="domain" description="HIT" evidence="4">
    <location>
        <begin position="2"/>
        <end position="108"/>
    </location>
</feature>
<dbReference type="InterPro" id="IPR011146">
    <property type="entry name" value="HIT-like"/>
</dbReference>
<evidence type="ECO:0000259" key="4">
    <source>
        <dbReference type="PROSITE" id="PS51084"/>
    </source>
</evidence>
<dbReference type="Proteomes" id="UP000198948">
    <property type="component" value="Unassembled WGS sequence"/>
</dbReference>
<dbReference type="GO" id="GO:0003824">
    <property type="term" value="F:catalytic activity"/>
    <property type="evidence" value="ECO:0007669"/>
    <property type="project" value="InterPro"/>
</dbReference>
<evidence type="ECO:0000313" key="5">
    <source>
        <dbReference type="EMBL" id="SER94684.1"/>
    </source>
</evidence>
<evidence type="ECO:0000313" key="6">
    <source>
        <dbReference type="Proteomes" id="UP000198948"/>
    </source>
</evidence>
<dbReference type="AlphaFoldDB" id="A0A1H9TCK5"/>
<proteinExistence type="predicted"/>
<dbReference type="Gene3D" id="3.30.428.10">
    <property type="entry name" value="HIT-like"/>
    <property type="match status" value="1"/>
</dbReference>
<feature type="active site" description="Tele-AMP-histidine intermediate" evidence="1">
    <location>
        <position position="95"/>
    </location>
</feature>
<reference evidence="5 6" key="1">
    <citation type="submission" date="2016-10" db="EMBL/GenBank/DDBJ databases">
        <authorList>
            <person name="de Groot N.N."/>
        </authorList>
    </citation>
    <scope>NUCLEOTIDE SEQUENCE [LARGE SCALE GENOMIC DNA]</scope>
    <source>
        <strain evidence="5 6">DSM 13760</strain>
    </source>
</reference>
<gene>
    <name evidence="5" type="ORF">SAMN04488559_11225</name>
</gene>
<dbReference type="SUPFAM" id="SSF54197">
    <property type="entry name" value="HIT-like"/>
    <property type="match status" value="1"/>
</dbReference>
<dbReference type="PROSITE" id="PS51084">
    <property type="entry name" value="HIT_2"/>
    <property type="match status" value="1"/>
</dbReference>
<name>A0A1H9TCK5_9LACT</name>
<protein>
    <submittedName>
        <fullName evidence="5">Bis(5'-nucleosidyl)-tetraphosphatase</fullName>
    </submittedName>
</protein>
<dbReference type="STRING" id="142588.SAMN04488559_11225"/>
<dbReference type="OrthoDB" id="9784774at2"/>
<dbReference type="InterPro" id="IPR001310">
    <property type="entry name" value="Histidine_triad_HIT"/>
</dbReference>
<organism evidence="5 6">
    <name type="scientific">Isobaculum melis</name>
    <dbReference type="NCBI Taxonomy" id="142588"/>
    <lineage>
        <taxon>Bacteria</taxon>
        <taxon>Bacillati</taxon>
        <taxon>Bacillota</taxon>
        <taxon>Bacilli</taxon>
        <taxon>Lactobacillales</taxon>
        <taxon>Carnobacteriaceae</taxon>
        <taxon>Isobaculum</taxon>
    </lineage>
</organism>
<dbReference type="RefSeq" id="WP_092652781.1">
    <property type="nucleotide sequence ID" value="NZ_FOHA01000012.1"/>
</dbReference>
<keyword evidence="6" id="KW-1185">Reference proteome</keyword>
<dbReference type="PANTHER" id="PTHR46648">
    <property type="entry name" value="HIT FAMILY PROTEIN 1"/>
    <property type="match status" value="1"/>
</dbReference>
<dbReference type="Pfam" id="PF01230">
    <property type="entry name" value="HIT"/>
    <property type="match status" value="1"/>
</dbReference>
<dbReference type="InterPro" id="IPR036265">
    <property type="entry name" value="HIT-like_sf"/>
</dbReference>
<dbReference type="GO" id="GO:0009117">
    <property type="term" value="P:nucleotide metabolic process"/>
    <property type="evidence" value="ECO:0007669"/>
    <property type="project" value="TreeGrafter"/>
</dbReference>
<evidence type="ECO:0000256" key="1">
    <source>
        <dbReference type="PIRSR" id="PIRSR601310-1"/>
    </source>
</evidence>